<protein>
    <submittedName>
        <fullName evidence="1">Uncharacterized protein</fullName>
    </submittedName>
</protein>
<sequence length="144" mass="16173">MAISAEQVATLRAQLAGDFTEYELRWERLEPTARATYGALLSAAFCEAVERRFNESTPIEEIIEFVSSVRARSERVTDDLDPRVAERMILAVYTNEEIDDVDSQTRGVVQMIVLAALVSDAHLDDLGLDELLGEARKLADQWLE</sequence>
<keyword evidence="2" id="KW-1185">Reference proteome</keyword>
<evidence type="ECO:0000313" key="1">
    <source>
        <dbReference type="EMBL" id="GAA2421516.1"/>
    </source>
</evidence>
<dbReference type="EMBL" id="BAAARW010000012">
    <property type="protein sequence ID" value="GAA2421516.1"/>
    <property type="molecule type" value="Genomic_DNA"/>
</dbReference>
<dbReference type="Proteomes" id="UP001501231">
    <property type="component" value="Unassembled WGS sequence"/>
</dbReference>
<comment type="caution">
    <text evidence="1">The sequence shown here is derived from an EMBL/GenBank/DDBJ whole genome shotgun (WGS) entry which is preliminary data.</text>
</comment>
<proteinExistence type="predicted"/>
<accession>A0ABN3J3K1</accession>
<organism evidence="1 2">
    <name type="scientific">Actinomadura vinacea</name>
    <dbReference type="NCBI Taxonomy" id="115336"/>
    <lineage>
        <taxon>Bacteria</taxon>
        <taxon>Bacillati</taxon>
        <taxon>Actinomycetota</taxon>
        <taxon>Actinomycetes</taxon>
        <taxon>Streptosporangiales</taxon>
        <taxon>Thermomonosporaceae</taxon>
        <taxon>Actinomadura</taxon>
    </lineage>
</organism>
<reference evidence="1 2" key="1">
    <citation type="journal article" date="2019" name="Int. J. Syst. Evol. Microbiol.">
        <title>The Global Catalogue of Microorganisms (GCM) 10K type strain sequencing project: providing services to taxonomists for standard genome sequencing and annotation.</title>
        <authorList>
            <consortium name="The Broad Institute Genomics Platform"/>
            <consortium name="The Broad Institute Genome Sequencing Center for Infectious Disease"/>
            <person name="Wu L."/>
            <person name="Ma J."/>
        </authorList>
    </citation>
    <scope>NUCLEOTIDE SEQUENCE [LARGE SCALE GENOMIC DNA]</scope>
    <source>
        <strain evidence="1 2">JCM 3325</strain>
    </source>
</reference>
<dbReference type="RefSeq" id="WP_344590157.1">
    <property type="nucleotide sequence ID" value="NZ_BAAARW010000012.1"/>
</dbReference>
<evidence type="ECO:0000313" key="2">
    <source>
        <dbReference type="Proteomes" id="UP001501231"/>
    </source>
</evidence>
<gene>
    <name evidence="1" type="ORF">GCM10010191_36300</name>
</gene>
<name>A0ABN3J3K1_9ACTN</name>